<dbReference type="RefSeq" id="WP_027943823.1">
    <property type="nucleotide sequence ID" value="NZ_BSTI01000017.1"/>
</dbReference>
<comment type="caution">
    <text evidence="2">The sequence shown here is derived from an EMBL/GenBank/DDBJ whole genome shotgun (WGS) entry which is preliminary data.</text>
</comment>
<feature type="region of interest" description="Disordered" evidence="1">
    <location>
        <begin position="189"/>
        <end position="213"/>
    </location>
</feature>
<evidence type="ECO:0000256" key="1">
    <source>
        <dbReference type="SAM" id="MobiDB-lite"/>
    </source>
</evidence>
<reference evidence="2" key="1">
    <citation type="submission" date="2023-03" db="EMBL/GenBank/DDBJ databases">
        <title>Amycolatopsis taiwanensis NBRC 103393.</title>
        <authorList>
            <person name="Ichikawa N."/>
            <person name="Sato H."/>
            <person name="Tonouchi N."/>
        </authorList>
    </citation>
    <scope>NUCLEOTIDE SEQUENCE</scope>
    <source>
        <strain evidence="2">NBRC 103393</strain>
    </source>
</reference>
<keyword evidence="3" id="KW-1185">Reference proteome</keyword>
<accession>A0A9W6VJQ5</accession>
<dbReference type="AlphaFoldDB" id="A0A9W6VJQ5"/>
<sequence>MAGEQAARWIDATRLPEDLVALIDALGPGEDLLITRDGRSIATISSTQGTFEAGIIDPGSRGGQAAERPSLAFENVTVVATAMKLSESARTSLSAQLGPDYVVLDMSSADPKSVDVLLVPPVSPQLIGSFRSMYPKARVVIAEIEDKELGVSYQGPVRRLLNAGADTYLPPSTIPRLAQQLDRTMTDRRQITGNTATPLTIESPQDHDAPGDE</sequence>
<feature type="compositionally biased region" description="Basic and acidic residues" evidence="1">
    <location>
        <begin position="204"/>
        <end position="213"/>
    </location>
</feature>
<gene>
    <name evidence="2" type="ORF">Atai01_63010</name>
</gene>
<evidence type="ECO:0000313" key="3">
    <source>
        <dbReference type="Proteomes" id="UP001165136"/>
    </source>
</evidence>
<name>A0A9W6VJQ5_9PSEU</name>
<protein>
    <submittedName>
        <fullName evidence="2">Uncharacterized protein</fullName>
    </submittedName>
</protein>
<organism evidence="2 3">
    <name type="scientific">Amycolatopsis taiwanensis</name>
    <dbReference type="NCBI Taxonomy" id="342230"/>
    <lineage>
        <taxon>Bacteria</taxon>
        <taxon>Bacillati</taxon>
        <taxon>Actinomycetota</taxon>
        <taxon>Actinomycetes</taxon>
        <taxon>Pseudonocardiales</taxon>
        <taxon>Pseudonocardiaceae</taxon>
        <taxon>Amycolatopsis</taxon>
    </lineage>
</organism>
<feature type="compositionally biased region" description="Polar residues" evidence="1">
    <location>
        <begin position="191"/>
        <end position="203"/>
    </location>
</feature>
<proteinExistence type="predicted"/>
<evidence type="ECO:0000313" key="2">
    <source>
        <dbReference type="EMBL" id="GLY69682.1"/>
    </source>
</evidence>
<dbReference type="Proteomes" id="UP001165136">
    <property type="component" value="Unassembled WGS sequence"/>
</dbReference>
<dbReference type="EMBL" id="BSTI01000017">
    <property type="protein sequence ID" value="GLY69682.1"/>
    <property type="molecule type" value="Genomic_DNA"/>
</dbReference>